<gene>
    <name evidence="2" type="ORF">KHA97_04400</name>
</gene>
<dbReference type="EMBL" id="JAGYPG010000001">
    <property type="protein sequence ID" value="MBS4194313.1"/>
    <property type="molecule type" value="Genomic_DNA"/>
</dbReference>
<dbReference type="InterPro" id="IPR018310">
    <property type="entry name" value="Put_endonuclease_Z1-dom"/>
</dbReference>
<reference evidence="2 3" key="1">
    <citation type="submission" date="2021-05" db="EMBL/GenBank/DDBJ databases">
        <title>Novel Bacillus species.</title>
        <authorList>
            <person name="Liu G."/>
        </authorList>
    </citation>
    <scope>NUCLEOTIDE SEQUENCE [LARGE SCALE GENOMIC DNA]</scope>
    <source>
        <strain evidence="3">FJAT-49780</strain>
    </source>
</reference>
<dbReference type="Proteomes" id="UP000681414">
    <property type="component" value="Unassembled WGS sequence"/>
</dbReference>
<accession>A0A942YEV2</accession>
<proteinExistence type="predicted"/>
<evidence type="ECO:0000313" key="2">
    <source>
        <dbReference type="EMBL" id="MBS4194313.1"/>
    </source>
</evidence>
<organism evidence="2 3">
    <name type="scientific">Lederbergia citri</name>
    <dbReference type="NCBI Taxonomy" id="2833580"/>
    <lineage>
        <taxon>Bacteria</taxon>
        <taxon>Bacillati</taxon>
        <taxon>Bacillota</taxon>
        <taxon>Bacilli</taxon>
        <taxon>Bacillales</taxon>
        <taxon>Bacillaceae</taxon>
        <taxon>Lederbergia</taxon>
    </lineage>
</organism>
<dbReference type="RefSeq" id="WP_213123508.1">
    <property type="nucleotide sequence ID" value="NZ_JAGYPG010000001.1"/>
</dbReference>
<name>A0A942YEV2_9BACI</name>
<dbReference type="AlphaFoldDB" id="A0A942YEV2"/>
<feature type="domain" description="Putative endonuclease Z1" evidence="1">
    <location>
        <begin position="426"/>
        <end position="664"/>
    </location>
</feature>
<protein>
    <submittedName>
        <fullName evidence="2">Z1 domain-containing protein</fullName>
    </submittedName>
</protein>
<evidence type="ECO:0000313" key="3">
    <source>
        <dbReference type="Proteomes" id="UP000681414"/>
    </source>
</evidence>
<dbReference type="Pfam" id="PF10593">
    <property type="entry name" value="Z1"/>
    <property type="match status" value="1"/>
</dbReference>
<keyword evidence="3" id="KW-1185">Reference proteome</keyword>
<sequence length="934" mass="107795">MSNAHQMEVNDELESMLSVKMNKKDKWHRREDALAFIRRLIDAHCLMEGITRDELLQANPHIEEKLLQSMLEARYITTHEGKCLSSLDAKTLKERKKEIEELKKIPIWNQWEAYKKHLLINKKFPQQIIDNVDADTDTLLAHLPMPKKMKEFFKIGICMGAVQSGKTLNYAGLTNKLIDVGYDIIIILSGIPSSLRNQTQTRMETDVIGIDTLTGKKIGIGMFLPNGGEVEIYTKQDSEEESGDFNLTHMRHLPVYQRKKQIVIVAKKNPHMLNALKTWLRELPFMNEQSGKLEDLSLALIDDECDNASLNIEKDASKRSSINEKITDILNLFNKRVFIGYSASPFANIYLDPDDKNSLFPNDFMYLLKTPNNYLGPVEYFGVTLKNKRIPGLPLVRETDEIDKTHFRKGETVHDWDYEMNGVNPSLAKAINSFVLSGAIRILRGQGNEHHSMMVHNSVSVKSHEILTKAIQNYIDEIKVVTKGKPLKRFWKRLLELWEQDFLVTSSQMEQIDSERFKEIIKYNNDFSFKEIQNAVIEFLNDLEDVREINGKSEDELDFHKTNKKLKVICVGGAILSRGYTIEGLACSYYMRNSLYNDTVLQAMRFAGYKGNYRDMIRVFTSKGIKQIFQETAKVVYMLSEQLSKMAEQARTPEDFGLFIETKRKSQTKPSAKIRPESSYKIDPNFSGASKDVAAFLLEDDILKKNRELTSDFIDKLGKPTKQTKHEITWNGVDTRKVIDYICQFNYSRYGRFHAPLLLRRYLEEVMTDYHSTKMFDVVIPVLSRYGKDTAYLGSSKFKVRTARRNGVVYTTEETGNGNHLILSGGRALTSRHLVYGLTEQELHELNKKYPLPKGMVHKEEQVRQFRTDRGQLVLYAYCKDFINETALAKLGVEVSYSPIGFHFNLPFCKEYEDREQLTNHIYYWNEILGGNVK</sequence>
<evidence type="ECO:0000259" key="1">
    <source>
        <dbReference type="Pfam" id="PF10593"/>
    </source>
</evidence>
<comment type="caution">
    <text evidence="2">The sequence shown here is derived from an EMBL/GenBank/DDBJ whole genome shotgun (WGS) entry which is preliminary data.</text>
</comment>